<name>A0A2S6APR9_9NOCA</name>
<dbReference type="InterPro" id="IPR041164">
    <property type="entry name" value="LDcluster4"/>
</dbReference>
<dbReference type="OrthoDB" id="4552475at2"/>
<evidence type="ECO:0000313" key="1">
    <source>
        <dbReference type="EMBL" id="PPJ37271.1"/>
    </source>
</evidence>
<accession>A0A2S6APR9</accession>
<dbReference type="Pfam" id="PF18306">
    <property type="entry name" value="LDcluster4"/>
    <property type="match status" value="1"/>
</dbReference>
<sequence>MKREISLKATFFGGVVPASEAEQALAYDIGRGLAEAGFILQHGGYNGLMEDAARGAASAGGEIFAVTLADVNWGDFNPYVSQSFRLPKMGDRIHQFLDEADVVVAMGGGVGTLHELTAAIWYAGNIRLVPVWLAGATALRLSAFLRSERWLFETPTRPLGFLKEIPDTAAFSHALSELTEHRRSGVPSVATAPSNGRG</sequence>
<proteinExistence type="predicted"/>
<dbReference type="EMBL" id="PSZC01000010">
    <property type="protein sequence ID" value="PPJ37271.1"/>
    <property type="molecule type" value="Genomic_DNA"/>
</dbReference>
<dbReference type="Proteomes" id="UP000239874">
    <property type="component" value="Unassembled WGS sequence"/>
</dbReference>
<dbReference type="PANTHER" id="PTHR43393">
    <property type="entry name" value="CYTOKININ RIBOSIDE 5'-MONOPHOSPHATE PHOSPHORIBOHYDROLASE"/>
    <property type="match status" value="1"/>
</dbReference>
<dbReference type="Gene3D" id="3.40.50.450">
    <property type="match status" value="1"/>
</dbReference>
<comment type="caution">
    <text evidence="1">The sequence shown here is derived from an EMBL/GenBank/DDBJ whole genome shotgun (WGS) entry which is preliminary data.</text>
</comment>
<dbReference type="AlphaFoldDB" id="A0A2S6APR9"/>
<dbReference type="InterPro" id="IPR052341">
    <property type="entry name" value="LOG_family_nucleotidases"/>
</dbReference>
<dbReference type="GO" id="GO:0005829">
    <property type="term" value="C:cytosol"/>
    <property type="evidence" value="ECO:0007669"/>
    <property type="project" value="TreeGrafter"/>
</dbReference>
<organism evidence="1 2">
    <name type="scientific">Nocardia nova</name>
    <dbReference type="NCBI Taxonomy" id="37330"/>
    <lineage>
        <taxon>Bacteria</taxon>
        <taxon>Bacillati</taxon>
        <taxon>Actinomycetota</taxon>
        <taxon>Actinomycetes</taxon>
        <taxon>Mycobacteriales</taxon>
        <taxon>Nocardiaceae</taxon>
        <taxon>Nocardia</taxon>
    </lineage>
</organism>
<reference evidence="1 2" key="1">
    <citation type="submission" date="2018-02" db="EMBL/GenBank/DDBJ databases">
        <title>8 Nocardia nova and 1 Nocardia cyriacigeorgica strain used for evolution to TMP-SMX.</title>
        <authorList>
            <person name="Mehta H."/>
            <person name="Weng J."/>
            <person name="Shamoo Y."/>
        </authorList>
    </citation>
    <scope>NUCLEOTIDE SEQUENCE [LARGE SCALE GENOMIC DNA]</scope>
    <source>
        <strain evidence="1 2">MDA3139</strain>
    </source>
</reference>
<gene>
    <name evidence="1" type="ORF">C5E45_16645</name>
</gene>
<dbReference type="SUPFAM" id="SSF102405">
    <property type="entry name" value="MCP/YpsA-like"/>
    <property type="match status" value="1"/>
</dbReference>
<protein>
    <submittedName>
        <fullName evidence="1">DNA transporter</fullName>
    </submittedName>
</protein>
<dbReference type="PANTHER" id="PTHR43393:SF3">
    <property type="entry name" value="LYSINE DECARBOXYLASE-LIKE PROTEIN"/>
    <property type="match status" value="1"/>
</dbReference>
<evidence type="ECO:0000313" key="2">
    <source>
        <dbReference type="Proteomes" id="UP000239874"/>
    </source>
</evidence>